<dbReference type="InterPro" id="IPR007529">
    <property type="entry name" value="Znf_HIT"/>
</dbReference>
<dbReference type="Pfam" id="PF04438">
    <property type="entry name" value="zf-HIT"/>
    <property type="match status" value="1"/>
</dbReference>
<evidence type="ECO:0000256" key="1">
    <source>
        <dbReference type="PROSITE-ProRule" id="PRU00453"/>
    </source>
</evidence>
<feature type="domain" description="HIT-type" evidence="2">
    <location>
        <begin position="7"/>
        <end position="37"/>
    </location>
</feature>
<keyword evidence="1" id="KW-0863">Zinc-finger</keyword>
<protein>
    <submittedName>
        <fullName evidence="3">HIT zinc finger protein</fullName>
    </submittedName>
</protein>
<evidence type="ECO:0000313" key="4">
    <source>
        <dbReference type="Proteomes" id="UP000009168"/>
    </source>
</evidence>
<accession>I7MG37</accession>
<dbReference type="KEGG" id="tet:TTHERM_00316060"/>
<dbReference type="CDD" id="cd23024">
    <property type="entry name" value="zf-HIT_ZNHIT2-3"/>
    <property type="match status" value="1"/>
</dbReference>
<evidence type="ECO:0000313" key="3">
    <source>
        <dbReference type="EMBL" id="EAS01053.1"/>
    </source>
</evidence>
<name>I7MG37_TETTS</name>
<dbReference type="Gene3D" id="3.30.60.190">
    <property type="match status" value="1"/>
</dbReference>
<sequence>MKDSKLCLVCSQNKYKYKCPKCSVQYCGLGCFKTHKCEDYKQEKQQTQIINQETDPIHKSNYVEDEDLRVPKAKLEQLKSSIKIKKILQSSKLRETLLKIDDARSRLWELNNEMKTNQHFMEFTQLLLGEMDMLNNNNEFL</sequence>
<reference evidence="4" key="1">
    <citation type="journal article" date="2006" name="PLoS Biol.">
        <title>Macronuclear genome sequence of the ciliate Tetrahymena thermophila, a model eukaryote.</title>
        <authorList>
            <person name="Eisen J.A."/>
            <person name="Coyne R.S."/>
            <person name="Wu M."/>
            <person name="Wu D."/>
            <person name="Thiagarajan M."/>
            <person name="Wortman J.R."/>
            <person name="Badger J.H."/>
            <person name="Ren Q."/>
            <person name="Amedeo P."/>
            <person name="Jones K.M."/>
            <person name="Tallon L.J."/>
            <person name="Delcher A.L."/>
            <person name="Salzberg S.L."/>
            <person name="Silva J.C."/>
            <person name="Haas B.J."/>
            <person name="Majoros W.H."/>
            <person name="Farzad M."/>
            <person name="Carlton J.M."/>
            <person name="Smith R.K. Jr."/>
            <person name="Garg J."/>
            <person name="Pearlman R.E."/>
            <person name="Karrer K.M."/>
            <person name="Sun L."/>
            <person name="Manning G."/>
            <person name="Elde N.C."/>
            <person name="Turkewitz A.P."/>
            <person name="Asai D.J."/>
            <person name="Wilkes D.E."/>
            <person name="Wang Y."/>
            <person name="Cai H."/>
            <person name="Collins K."/>
            <person name="Stewart B.A."/>
            <person name="Lee S.R."/>
            <person name="Wilamowska K."/>
            <person name="Weinberg Z."/>
            <person name="Ruzzo W.L."/>
            <person name="Wloga D."/>
            <person name="Gaertig J."/>
            <person name="Frankel J."/>
            <person name="Tsao C.-C."/>
            <person name="Gorovsky M.A."/>
            <person name="Keeling P.J."/>
            <person name="Waller R.F."/>
            <person name="Patron N.J."/>
            <person name="Cherry J.M."/>
            <person name="Stover N.A."/>
            <person name="Krieger C.J."/>
            <person name="del Toro C."/>
            <person name="Ryder H.F."/>
            <person name="Williamson S.C."/>
            <person name="Barbeau R.A."/>
            <person name="Hamilton E.P."/>
            <person name="Orias E."/>
        </authorList>
    </citation>
    <scope>NUCLEOTIDE SEQUENCE [LARGE SCALE GENOMIC DNA]</scope>
    <source>
        <strain evidence="4">SB210</strain>
    </source>
</reference>
<dbReference type="EMBL" id="GG662605">
    <property type="protein sequence ID" value="EAS01053.1"/>
    <property type="molecule type" value="Genomic_DNA"/>
</dbReference>
<dbReference type="STRING" id="312017.I7MG37"/>
<dbReference type="eggNOG" id="KOG2857">
    <property type="taxonomic scope" value="Eukaryota"/>
</dbReference>
<dbReference type="Proteomes" id="UP000009168">
    <property type="component" value="Unassembled WGS sequence"/>
</dbReference>
<dbReference type="RefSeq" id="XP_001021298.1">
    <property type="nucleotide sequence ID" value="XM_001021298.1"/>
</dbReference>
<dbReference type="PROSITE" id="PS51083">
    <property type="entry name" value="ZF_HIT"/>
    <property type="match status" value="1"/>
</dbReference>
<dbReference type="InParanoid" id="I7MG37"/>
<dbReference type="OMA" id="IHECKKE"/>
<keyword evidence="1" id="KW-0862">Zinc</keyword>
<organism evidence="3 4">
    <name type="scientific">Tetrahymena thermophila (strain SB210)</name>
    <dbReference type="NCBI Taxonomy" id="312017"/>
    <lineage>
        <taxon>Eukaryota</taxon>
        <taxon>Sar</taxon>
        <taxon>Alveolata</taxon>
        <taxon>Ciliophora</taxon>
        <taxon>Intramacronucleata</taxon>
        <taxon>Oligohymenophorea</taxon>
        <taxon>Hymenostomatida</taxon>
        <taxon>Tetrahymenina</taxon>
        <taxon>Tetrahymenidae</taxon>
        <taxon>Tetrahymena</taxon>
    </lineage>
</organism>
<dbReference type="GO" id="GO:0008270">
    <property type="term" value="F:zinc ion binding"/>
    <property type="evidence" value="ECO:0007669"/>
    <property type="project" value="UniProtKB-UniRule"/>
</dbReference>
<evidence type="ECO:0000259" key="2">
    <source>
        <dbReference type="PROSITE" id="PS51083"/>
    </source>
</evidence>
<dbReference type="SUPFAM" id="SSF144232">
    <property type="entry name" value="HIT/MYND zinc finger-like"/>
    <property type="match status" value="1"/>
</dbReference>
<gene>
    <name evidence="3" type="ORF">TTHERM_00316060</name>
</gene>
<dbReference type="AlphaFoldDB" id="I7MG37"/>
<dbReference type="HOGENOM" id="CLU_117355_1_0_1"/>
<dbReference type="GeneID" id="7836115"/>
<keyword evidence="4" id="KW-1185">Reference proteome</keyword>
<keyword evidence="1" id="KW-0479">Metal-binding</keyword>
<proteinExistence type="predicted"/>
<dbReference type="OrthoDB" id="18412at2759"/>